<dbReference type="EMBL" id="OV121134">
    <property type="protein sequence ID" value="CAH0552615.1"/>
    <property type="molecule type" value="Genomic_DNA"/>
</dbReference>
<protein>
    <recommendedName>
        <fullName evidence="3 13">Ribosomal RNA-processing protein 8</fullName>
        <ecNumber evidence="13">2.1.1.-</ecNumber>
    </recommendedName>
</protein>
<dbReference type="EC" id="2.1.1.-" evidence="13"/>
<dbReference type="GO" id="GO:0033553">
    <property type="term" value="C:rDNA heterochromatin"/>
    <property type="evidence" value="ECO:0007669"/>
    <property type="project" value="TreeGrafter"/>
</dbReference>
<keyword evidence="11" id="KW-0804">Transcription</keyword>
<dbReference type="PANTHER" id="PTHR12787">
    <property type="entry name" value="RIBOSOMAL RNA-PROCESSING PROTEIN 8"/>
    <property type="match status" value="1"/>
</dbReference>
<dbReference type="GO" id="GO:0005730">
    <property type="term" value="C:nucleolus"/>
    <property type="evidence" value="ECO:0007669"/>
    <property type="project" value="UniProtKB-SubCell"/>
</dbReference>
<evidence type="ECO:0000256" key="2">
    <source>
        <dbReference type="ARBA" id="ARBA00006301"/>
    </source>
</evidence>
<dbReference type="Gene3D" id="1.10.10.2150">
    <property type="entry name" value="Ribosomal RNA-processing protein 8, N-terminal domain"/>
    <property type="match status" value="1"/>
</dbReference>
<evidence type="ECO:0000256" key="7">
    <source>
        <dbReference type="ARBA" id="ARBA00022679"/>
    </source>
</evidence>
<dbReference type="InterPro" id="IPR007823">
    <property type="entry name" value="RRP8"/>
</dbReference>
<dbReference type="SUPFAM" id="SSF53335">
    <property type="entry name" value="S-adenosyl-L-methionine-dependent methyltransferases"/>
    <property type="match status" value="1"/>
</dbReference>
<evidence type="ECO:0000256" key="6">
    <source>
        <dbReference type="ARBA" id="ARBA00022603"/>
    </source>
</evidence>
<dbReference type="FunFam" id="1.10.10.2150:FF:000001">
    <property type="entry name" value="Ribosomal RNA-processing protein 8"/>
    <property type="match status" value="1"/>
</dbReference>
<name>A0A9P0AXE6_BRAAE</name>
<gene>
    <name evidence="15" type="ORF">MELIAE_LOCUS4798</name>
</gene>
<keyword evidence="12 13" id="KW-0539">Nucleus</keyword>
<dbReference type="InterPro" id="IPR029063">
    <property type="entry name" value="SAM-dependent_MTases_sf"/>
</dbReference>
<dbReference type="GO" id="GO:0008168">
    <property type="term" value="F:methyltransferase activity"/>
    <property type="evidence" value="ECO:0007669"/>
    <property type="project" value="UniProtKB-KW"/>
</dbReference>
<comment type="function">
    <text evidence="13">Probable methyltransferase required to silence rDNA.</text>
</comment>
<feature type="region of interest" description="Disordered" evidence="14">
    <location>
        <begin position="1"/>
        <end position="32"/>
    </location>
</feature>
<dbReference type="GO" id="GO:0006364">
    <property type="term" value="P:rRNA processing"/>
    <property type="evidence" value="ECO:0007669"/>
    <property type="project" value="UniProtKB-UniRule"/>
</dbReference>
<evidence type="ECO:0000256" key="13">
    <source>
        <dbReference type="RuleBase" id="RU365074"/>
    </source>
</evidence>
<evidence type="ECO:0000256" key="8">
    <source>
        <dbReference type="ARBA" id="ARBA00022691"/>
    </source>
</evidence>
<feature type="compositionally biased region" description="Basic and acidic residues" evidence="14">
    <location>
        <begin position="119"/>
        <end position="137"/>
    </location>
</feature>
<evidence type="ECO:0000256" key="5">
    <source>
        <dbReference type="ARBA" id="ARBA00022552"/>
    </source>
</evidence>
<feature type="compositionally biased region" description="Polar residues" evidence="14">
    <location>
        <begin position="90"/>
        <end position="106"/>
    </location>
</feature>
<keyword evidence="9" id="KW-0156">Chromatin regulator</keyword>
<keyword evidence="10" id="KW-0805">Transcription regulation</keyword>
<dbReference type="GO" id="GO:0005677">
    <property type="term" value="C:chromatin silencing complex"/>
    <property type="evidence" value="ECO:0007669"/>
    <property type="project" value="TreeGrafter"/>
</dbReference>
<keyword evidence="7 13" id="KW-0808">Transferase</keyword>
<evidence type="ECO:0000256" key="11">
    <source>
        <dbReference type="ARBA" id="ARBA00023163"/>
    </source>
</evidence>
<dbReference type="GO" id="GO:0042149">
    <property type="term" value="P:cellular response to glucose starvation"/>
    <property type="evidence" value="ECO:0007669"/>
    <property type="project" value="TreeGrafter"/>
</dbReference>
<reference evidence="15" key="1">
    <citation type="submission" date="2021-12" db="EMBL/GenBank/DDBJ databases">
        <authorList>
            <person name="King R."/>
        </authorList>
    </citation>
    <scope>NUCLEOTIDE SEQUENCE</scope>
</reference>
<keyword evidence="8 13" id="KW-0949">S-adenosyl-L-methionine</keyword>
<dbReference type="PANTHER" id="PTHR12787:SF0">
    <property type="entry name" value="RIBOSOMAL RNA-PROCESSING PROTEIN 8"/>
    <property type="match status" value="1"/>
</dbReference>
<dbReference type="OrthoDB" id="10258825at2759"/>
<keyword evidence="4" id="KW-0678">Repressor</keyword>
<feature type="region of interest" description="Disordered" evidence="14">
    <location>
        <begin position="73"/>
        <end position="154"/>
    </location>
</feature>
<evidence type="ECO:0000256" key="10">
    <source>
        <dbReference type="ARBA" id="ARBA00023015"/>
    </source>
</evidence>
<evidence type="ECO:0000313" key="16">
    <source>
        <dbReference type="Proteomes" id="UP001154078"/>
    </source>
</evidence>
<sequence>MFKTASWDADDNETCNKMFQNPPRGKIKNKSKKALKIKNKVEKNNSTFNPKILINAKSLNKKENPFIVKDEKFLNKNGNQSPKKNKKKSLNINVAESPSKVNTKLKSPSIVKKKFQNKNGKESQSNKEQNGERIKLEKNKKKNKNKLKLNDQNNADKISKYEALQEKRAKIKTNNPTKDINKCTKKAKLLLKLKETMQTQADKRHKKPVLSLREKMMAKLKSARFRYLNEQIYTTTSKEAQNIFKTDPDAFQAYHEGYRQQVERWPLNPVDNIIDTIKKMPKNYVISDFGCGDAKLAKSVTQKVHSFDLVASNELVTACDMAHVPLQNQSVDVVVFCLSLMGTNLHEYLLEANRVLKVGGFLKIAEVESRFDDVDMFIKGVETFGFKKNWKDLSHNLFYFLDFKKANAINNKKKLPALSLQPCIYKKR</sequence>
<keyword evidence="5 13" id="KW-0698">rRNA processing</keyword>
<evidence type="ECO:0000256" key="4">
    <source>
        <dbReference type="ARBA" id="ARBA00022491"/>
    </source>
</evidence>
<keyword evidence="16" id="KW-1185">Reference proteome</keyword>
<keyword evidence="6 13" id="KW-0489">Methyltransferase</keyword>
<dbReference type="Pfam" id="PF05148">
    <property type="entry name" value="Methyltransf_8"/>
    <property type="match status" value="1"/>
</dbReference>
<evidence type="ECO:0000313" key="15">
    <source>
        <dbReference type="EMBL" id="CAH0552615.1"/>
    </source>
</evidence>
<evidence type="ECO:0000256" key="12">
    <source>
        <dbReference type="ARBA" id="ARBA00023242"/>
    </source>
</evidence>
<dbReference type="InterPro" id="IPR042036">
    <property type="entry name" value="RRP8_N"/>
</dbReference>
<dbReference type="GO" id="GO:0000183">
    <property type="term" value="P:rDNA heterochromatin formation"/>
    <property type="evidence" value="ECO:0007669"/>
    <property type="project" value="TreeGrafter"/>
</dbReference>
<evidence type="ECO:0000256" key="3">
    <source>
        <dbReference type="ARBA" id="ARBA00020203"/>
    </source>
</evidence>
<dbReference type="AlphaFoldDB" id="A0A9P0AXE6"/>
<evidence type="ECO:0000256" key="9">
    <source>
        <dbReference type="ARBA" id="ARBA00022853"/>
    </source>
</evidence>
<accession>A0A9P0AXE6</accession>
<comment type="similarity">
    <text evidence="2 13">Belongs to the methyltransferase superfamily. RRP8 family.</text>
</comment>
<proteinExistence type="inferred from homology"/>
<dbReference type="Gene3D" id="3.40.50.150">
    <property type="entry name" value="Vaccinia Virus protein VP39"/>
    <property type="match status" value="1"/>
</dbReference>
<organism evidence="15 16">
    <name type="scientific">Brassicogethes aeneus</name>
    <name type="common">Rape pollen beetle</name>
    <name type="synonym">Meligethes aeneus</name>
    <dbReference type="NCBI Taxonomy" id="1431903"/>
    <lineage>
        <taxon>Eukaryota</taxon>
        <taxon>Metazoa</taxon>
        <taxon>Ecdysozoa</taxon>
        <taxon>Arthropoda</taxon>
        <taxon>Hexapoda</taxon>
        <taxon>Insecta</taxon>
        <taxon>Pterygota</taxon>
        <taxon>Neoptera</taxon>
        <taxon>Endopterygota</taxon>
        <taxon>Coleoptera</taxon>
        <taxon>Polyphaga</taxon>
        <taxon>Cucujiformia</taxon>
        <taxon>Nitidulidae</taxon>
        <taxon>Meligethinae</taxon>
        <taxon>Brassicogethes</taxon>
    </lineage>
</organism>
<dbReference type="GO" id="GO:0046015">
    <property type="term" value="P:regulation of transcription by glucose"/>
    <property type="evidence" value="ECO:0007669"/>
    <property type="project" value="TreeGrafter"/>
</dbReference>
<dbReference type="Proteomes" id="UP001154078">
    <property type="component" value="Chromosome 3"/>
</dbReference>
<evidence type="ECO:0000256" key="14">
    <source>
        <dbReference type="SAM" id="MobiDB-lite"/>
    </source>
</evidence>
<feature type="compositionally biased region" description="Basic residues" evidence="14">
    <location>
        <begin position="138"/>
        <end position="147"/>
    </location>
</feature>
<dbReference type="GO" id="GO:0032259">
    <property type="term" value="P:methylation"/>
    <property type="evidence" value="ECO:0007669"/>
    <property type="project" value="UniProtKB-KW"/>
</dbReference>
<dbReference type="FunFam" id="3.40.50.150:FF:000068">
    <property type="entry name" value="Ribosomal RNA-processing protein 8"/>
    <property type="match status" value="1"/>
</dbReference>
<evidence type="ECO:0000256" key="1">
    <source>
        <dbReference type="ARBA" id="ARBA00004604"/>
    </source>
</evidence>
<comment type="subcellular location">
    <subcellularLocation>
        <location evidence="1 13">Nucleus</location>
        <location evidence="1 13">Nucleolus</location>
    </subcellularLocation>
</comment>